<dbReference type="PANTHER" id="PTHR43591:SF10">
    <property type="entry name" value="ABC TRANSMEMBRANE TYPE-1 DOMAIN-CONTAINING PROTEIN-RELATED"/>
    <property type="match status" value="1"/>
</dbReference>
<dbReference type="SUPFAM" id="SSF53335">
    <property type="entry name" value="S-adenosyl-L-methionine-dependent methyltransferases"/>
    <property type="match status" value="1"/>
</dbReference>
<organism evidence="2 3">
    <name type="scientific">Podospora aff. communis PSN243</name>
    <dbReference type="NCBI Taxonomy" id="3040156"/>
    <lineage>
        <taxon>Eukaryota</taxon>
        <taxon>Fungi</taxon>
        <taxon>Dikarya</taxon>
        <taxon>Ascomycota</taxon>
        <taxon>Pezizomycotina</taxon>
        <taxon>Sordariomycetes</taxon>
        <taxon>Sordariomycetidae</taxon>
        <taxon>Sordariales</taxon>
        <taxon>Podosporaceae</taxon>
        <taxon>Podospora</taxon>
    </lineage>
</organism>
<dbReference type="AlphaFoldDB" id="A0AAV9G3A4"/>
<accession>A0AAV9G3A4</accession>
<keyword evidence="2" id="KW-0489">Methyltransferase</keyword>
<dbReference type="CDD" id="cd02440">
    <property type="entry name" value="AdoMet_MTases"/>
    <property type="match status" value="1"/>
</dbReference>
<dbReference type="Proteomes" id="UP001321760">
    <property type="component" value="Unassembled WGS sequence"/>
</dbReference>
<gene>
    <name evidence="2" type="ORF">QBC34DRAFT_224208</name>
</gene>
<evidence type="ECO:0000313" key="3">
    <source>
        <dbReference type="Proteomes" id="UP001321760"/>
    </source>
</evidence>
<keyword evidence="3" id="KW-1185">Reference proteome</keyword>
<dbReference type="InterPro" id="IPR029063">
    <property type="entry name" value="SAM-dependent_MTases_sf"/>
</dbReference>
<sequence>MAQSGNEAIAVDSSEAYLQGDGVEEDTQSSTASLTDSIWEYRKLHGRTFNNFKSGSDYWGPNDELQKEHLDLNHVMLLLAMDNALFFAPLGPKPERVLDVGTGTGIWAIDFANEYPETSVIGTDLSPTQPAWVPPNCKFEIDDASQVPWTYPDNHFDYIHLRLMLGAIEDWGAVYREAYRVLKPGGWIEHSDYEVAVLADDASLGPDSPFHQWGPIFYKAGEKTGRTFETMKQAPGLLKEAGFQDLQEKRLKLPIGSWPADKKLKNVGNYNLAATEAGLEGFALYLLTQVHGWTAEEAHVYIEKMRKELRDRSKHPYYVSVSVFAQKA</sequence>
<evidence type="ECO:0000313" key="2">
    <source>
        <dbReference type="EMBL" id="KAK4442735.1"/>
    </source>
</evidence>
<dbReference type="EMBL" id="MU866008">
    <property type="protein sequence ID" value="KAK4442735.1"/>
    <property type="molecule type" value="Genomic_DNA"/>
</dbReference>
<evidence type="ECO:0000256" key="1">
    <source>
        <dbReference type="ARBA" id="ARBA00038158"/>
    </source>
</evidence>
<proteinExistence type="inferred from homology"/>
<comment type="caution">
    <text evidence="2">The sequence shown here is derived from an EMBL/GenBank/DDBJ whole genome shotgun (WGS) entry which is preliminary data.</text>
</comment>
<dbReference type="GO" id="GO:0032259">
    <property type="term" value="P:methylation"/>
    <property type="evidence" value="ECO:0007669"/>
    <property type="project" value="UniProtKB-KW"/>
</dbReference>
<protein>
    <submittedName>
        <fullName evidence="2">S-adenosyl-L-methionine-dependent methyltransferase</fullName>
    </submittedName>
</protein>
<dbReference type="Pfam" id="PF13489">
    <property type="entry name" value="Methyltransf_23"/>
    <property type="match status" value="1"/>
</dbReference>
<reference evidence="2" key="1">
    <citation type="journal article" date="2023" name="Mol. Phylogenet. Evol.">
        <title>Genome-scale phylogeny and comparative genomics of the fungal order Sordariales.</title>
        <authorList>
            <person name="Hensen N."/>
            <person name="Bonometti L."/>
            <person name="Westerberg I."/>
            <person name="Brannstrom I.O."/>
            <person name="Guillou S."/>
            <person name="Cros-Aarteil S."/>
            <person name="Calhoun S."/>
            <person name="Haridas S."/>
            <person name="Kuo A."/>
            <person name="Mondo S."/>
            <person name="Pangilinan J."/>
            <person name="Riley R."/>
            <person name="LaButti K."/>
            <person name="Andreopoulos B."/>
            <person name="Lipzen A."/>
            <person name="Chen C."/>
            <person name="Yan M."/>
            <person name="Daum C."/>
            <person name="Ng V."/>
            <person name="Clum A."/>
            <person name="Steindorff A."/>
            <person name="Ohm R.A."/>
            <person name="Martin F."/>
            <person name="Silar P."/>
            <person name="Natvig D.O."/>
            <person name="Lalanne C."/>
            <person name="Gautier V."/>
            <person name="Ament-Velasquez S.L."/>
            <person name="Kruys A."/>
            <person name="Hutchinson M.I."/>
            <person name="Powell A.J."/>
            <person name="Barry K."/>
            <person name="Miller A.N."/>
            <person name="Grigoriev I.V."/>
            <person name="Debuchy R."/>
            <person name="Gladieux P."/>
            <person name="Hiltunen Thoren M."/>
            <person name="Johannesson H."/>
        </authorList>
    </citation>
    <scope>NUCLEOTIDE SEQUENCE</scope>
    <source>
        <strain evidence="2">PSN243</strain>
    </source>
</reference>
<dbReference type="PANTHER" id="PTHR43591">
    <property type="entry name" value="METHYLTRANSFERASE"/>
    <property type="match status" value="1"/>
</dbReference>
<name>A0AAV9G3A4_9PEZI</name>
<comment type="similarity">
    <text evidence="1">Belongs to the methyltransferase superfamily. LaeA methyltransferase family.</text>
</comment>
<dbReference type="Gene3D" id="3.40.50.150">
    <property type="entry name" value="Vaccinia Virus protein VP39"/>
    <property type="match status" value="1"/>
</dbReference>
<dbReference type="GO" id="GO:0008168">
    <property type="term" value="F:methyltransferase activity"/>
    <property type="evidence" value="ECO:0007669"/>
    <property type="project" value="UniProtKB-KW"/>
</dbReference>
<reference evidence="2" key="2">
    <citation type="submission" date="2023-05" db="EMBL/GenBank/DDBJ databases">
        <authorList>
            <consortium name="Lawrence Berkeley National Laboratory"/>
            <person name="Steindorff A."/>
            <person name="Hensen N."/>
            <person name="Bonometti L."/>
            <person name="Westerberg I."/>
            <person name="Brannstrom I.O."/>
            <person name="Guillou S."/>
            <person name="Cros-Aarteil S."/>
            <person name="Calhoun S."/>
            <person name="Haridas S."/>
            <person name="Kuo A."/>
            <person name="Mondo S."/>
            <person name="Pangilinan J."/>
            <person name="Riley R."/>
            <person name="Labutti K."/>
            <person name="Andreopoulos B."/>
            <person name="Lipzen A."/>
            <person name="Chen C."/>
            <person name="Yanf M."/>
            <person name="Daum C."/>
            <person name="Ng V."/>
            <person name="Clum A."/>
            <person name="Ohm R."/>
            <person name="Martin F."/>
            <person name="Silar P."/>
            <person name="Natvig D."/>
            <person name="Lalanne C."/>
            <person name="Gautier V."/>
            <person name="Ament-Velasquez S.L."/>
            <person name="Kruys A."/>
            <person name="Hutchinson M.I."/>
            <person name="Powell A.J."/>
            <person name="Barry K."/>
            <person name="Miller A.N."/>
            <person name="Grigoriev I.V."/>
            <person name="Debuchy R."/>
            <person name="Gladieux P."/>
            <person name="Thoren M.H."/>
            <person name="Johannesson H."/>
        </authorList>
    </citation>
    <scope>NUCLEOTIDE SEQUENCE</scope>
    <source>
        <strain evidence="2">PSN243</strain>
    </source>
</reference>
<keyword evidence="2" id="KW-0808">Transferase</keyword>